<comment type="caution">
    <text evidence="2">The sequence shown here is derived from an EMBL/GenBank/DDBJ whole genome shotgun (WGS) entry which is preliminary data.</text>
</comment>
<keyword evidence="2" id="KW-0378">Hydrolase</keyword>
<dbReference type="InterPro" id="IPR011335">
    <property type="entry name" value="Restrct_endonuc-II-like"/>
</dbReference>
<keyword evidence="3" id="KW-1185">Reference proteome</keyword>
<evidence type="ECO:0000313" key="2">
    <source>
        <dbReference type="EMBL" id="MFB2937685.1"/>
    </source>
</evidence>
<dbReference type="PANTHER" id="PTHR35400:SF3">
    <property type="entry name" value="SLL1072 PROTEIN"/>
    <property type="match status" value="1"/>
</dbReference>
<reference evidence="2 3" key="1">
    <citation type="submission" date="2024-09" db="EMBL/GenBank/DDBJ databases">
        <title>Floridaenema gen nov. (Aerosakkonemataceae, Aerosakkonematales ord. nov., Cyanobacteria) from benthic tropical and subtropical fresh waters, with the description of four new species.</title>
        <authorList>
            <person name="Moretto J.A."/>
            <person name="Berthold D.E."/>
            <person name="Lefler F.W."/>
            <person name="Huang I.-S."/>
            <person name="Laughinghouse H. IV."/>
        </authorList>
    </citation>
    <scope>NUCLEOTIDE SEQUENCE [LARGE SCALE GENOMIC DNA]</scope>
    <source>
        <strain evidence="2 3">BLCC-F154</strain>
    </source>
</reference>
<accession>A0ABV4YFU2</accession>
<dbReference type="Gene3D" id="3.90.1570.10">
    <property type="entry name" value="tt1808, chain A"/>
    <property type="match status" value="1"/>
</dbReference>
<dbReference type="RefSeq" id="WP_413259169.1">
    <property type="nucleotide sequence ID" value="NZ_JBHFNS010000077.1"/>
</dbReference>
<sequence>MSTKTLNQPIFEIPPLESGDRLTRHEFERRYEAMPQIKKAELIEGVVYMASAVRAKSHGQPHGYIMGWLAAYIAATPGVDLLDNTTVRLDEDNEPQPDAMLRIDVGGQSRISDDDYVEGAPELIVEIAASSASYDLHDKLKVYRRNRVQEYLVWRVYNQKFDWFRLNQGEYILVEPNADGVICSQIFPGLWLAVSSLLEGKLAEVIAKLQQGLKTGEHQEFVKRLSELAISSAEEAK</sequence>
<evidence type="ECO:0000313" key="3">
    <source>
        <dbReference type="Proteomes" id="UP001576776"/>
    </source>
</evidence>
<dbReference type="GO" id="GO:0004519">
    <property type="term" value="F:endonuclease activity"/>
    <property type="evidence" value="ECO:0007669"/>
    <property type="project" value="UniProtKB-KW"/>
</dbReference>
<feature type="domain" description="Putative restriction endonuclease" evidence="1">
    <location>
        <begin position="29"/>
        <end position="195"/>
    </location>
</feature>
<dbReference type="EMBL" id="JBHFNS010000077">
    <property type="protein sequence ID" value="MFB2937685.1"/>
    <property type="molecule type" value="Genomic_DNA"/>
</dbReference>
<dbReference type="CDD" id="cd06260">
    <property type="entry name" value="DUF820-like"/>
    <property type="match status" value="1"/>
</dbReference>
<dbReference type="SUPFAM" id="SSF52980">
    <property type="entry name" value="Restriction endonuclease-like"/>
    <property type="match status" value="1"/>
</dbReference>
<keyword evidence="2" id="KW-0540">Nuclease</keyword>
<name>A0ABV4YFU2_9CYAN</name>
<proteinExistence type="predicted"/>
<evidence type="ECO:0000259" key="1">
    <source>
        <dbReference type="Pfam" id="PF05685"/>
    </source>
</evidence>
<dbReference type="Proteomes" id="UP001576776">
    <property type="component" value="Unassembled WGS sequence"/>
</dbReference>
<organism evidence="2 3">
    <name type="scientific">Floridaenema fluviatile BLCC-F154</name>
    <dbReference type="NCBI Taxonomy" id="3153640"/>
    <lineage>
        <taxon>Bacteria</taxon>
        <taxon>Bacillati</taxon>
        <taxon>Cyanobacteriota</taxon>
        <taxon>Cyanophyceae</taxon>
        <taxon>Oscillatoriophycideae</taxon>
        <taxon>Aerosakkonematales</taxon>
        <taxon>Aerosakkonemataceae</taxon>
        <taxon>Floridanema</taxon>
        <taxon>Floridanema fluviatile</taxon>
    </lineage>
</organism>
<dbReference type="Pfam" id="PF05685">
    <property type="entry name" value="Uma2"/>
    <property type="match status" value="1"/>
</dbReference>
<keyword evidence="2" id="KW-0255">Endonuclease</keyword>
<protein>
    <submittedName>
        <fullName evidence="2">Uma2 family endonuclease</fullName>
    </submittedName>
</protein>
<dbReference type="PANTHER" id="PTHR35400">
    <property type="entry name" value="SLR1083 PROTEIN"/>
    <property type="match status" value="1"/>
</dbReference>
<gene>
    <name evidence="2" type="ORF">ACE1B6_20750</name>
</gene>
<dbReference type="InterPro" id="IPR012296">
    <property type="entry name" value="Nuclease_put_TT1808"/>
</dbReference>
<dbReference type="InterPro" id="IPR008538">
    <property type="entry name" value="Uma2"/>
</dbReference>